<reference evidence="2" key="1">
    <citation type="submission" date="2016-10" db="EMBL/GenBank/DDBJ databases">
        <authorList>
            <person name="Varghese N."/>
            <person name="Submissions S."/>
        </authorList>
    </citation>
    <scope>NUCLEOTIDE SEQUENCE [LARGE SCALE GENOMIC DNA]</scope>
    <source>
        <strain evidence="2">DSM 14807</strain>
    </source>
</reference>
<dbReference type="Proteomes" id="UP000199537">
    <property type="component" value="Unassembled WGS sequence"/>
</dbReference>
<sequence>MPVYSAHHTSRIRLLLSTWLLSIFLYSSAPRILLHEIFANHDDTIDLPIGNQYHVSPQHIHCAFMHIHLAPYIPVSSPPLPVVSCFFNNVTIFAPLFPILSPNPHTFLRAPPVCFALS</sequence>
<protein>
    <submittedName>
        <fullName evidence="1">Uncharacterized protein</fullName>
    </submittedName>
</protein>
<name>A0A1I7N7A8_9BACT</name>
<dbReference type="OrthoDB" id="674595at2"/>
<dbReference type="STRING" id="1393122.SAMN05660895_0827"/>
<accession>A0A1I7N7A8</accession>
<dbReference type="AlphaFoldDB" id="A0A1I7N7A8"/>
<keyword evidence="2" id="KW-1185">Reference proteome</keyword>
<proteinExistence type="predicted"/>
<dbReference type="RefSeq" id="WP_143103946.1">
    <property type="nucleotide sequence ID" value="NZ_FPCJ01000001.1"/>
</dbReference>
<gene>
    <name evidence="1" type="ORF">SAMN05660895_0827</name>
</gene>
<evidence type="ECO:0000313" key="2">
    <source>
        <dbReference type="Proteomes" id="UP000199537"/>
    </source>
</evidence>
<evidence type="ECO:0000313" key="1">
    <source>
        <dbReference type="EMBL" id="SFV30562.1"/>
    </source>
</evidence>
<organism evidence="1 2">
    <name type="scientific">Thermoflavifilum thermophilum</name>
    <dbReference type="NCBI Taxonomy" id="1393122"/>
    <lineage>
        <taxon>Bacteria</taxon>
        <taxon>Pseudomonadati</taxon>
        <taxon>Bacteroidota</taxon>
        <taxon>Chitinophagia</taxon>
        <taxon>Chitinophagales</taxon>
        <taxon>Chitinophagaceae</taxon>
        <taxon>Thermoflavifilum</taxon>
    </lineage>
</organism>
<dbReference type="EMBL" id="FPCJ01000001">
    <property type="protein sequence ID" value="SFV30562.1"/>
    <property type="molecule type" value="Genomic_DNA"/>
</dbReference>